<dbReference type="EMBL" id="MPUH01000778">
    <property type="protein sequence ID" value="OMJ74041.1"/>
    <property type="molecule type" value="Genomic_DNA"/>
</dbReference>
<name>A0A1R2BB63_9CILI</name>
<keyword evidence="2" id="KW-1185">Reference proteome</keyword>
<organism evidence="1 2">
    <name type="scientific">Stentor coeruleus</name>
    <dbReference type="NCBI Taxonomy" id="5963"/>
    <lineage>
        <taxon>Eukaryota</taxon>
        <taxon>Sar</taxon>
        <taxon>Alveolata</taxon>
        <taxon>Ciliophora</taxon>
        <taxon>Postciliodesmatophora</taxon>
        <taxon>Heterotrichea</taxon>
        <taxon>Heterotrichida</taxon>
        <taxon>Stentoridae</taxon>
        <taxon>Stentor</taxon>
    </lineage>
</organism>
<evidence type="ECO:0000313" key="2">
    <source>
        <dbReference type="Proteomes" id="UP000187209"/>
    </source>
</evidence>
<evidence type="ECO:0000313" key="1">
    <source>
        <dbReference type="EMBL" id="OMJ74041.1"/>
    </source>
</evidence>
<dbReference type="AlphaFoldDB" id="A0A1R2BB63"/>
<gene>
    <name evidence="1" type="ORF">SteCoe_27127</name>
</gene>
<reference evidence="1 2" key="1">
    <citation type="submission" date="2016-11" db="EMBL/GenBank/DDBJ databases">
        <title>The macronuclear genome of Stentor coeruleus: a giant cell with tiny introns.</title>
        <authorList>
            <person name="Slabodnick M."/>
            <person name="Ruby J.G."/>
            <person name="Reiff S.B."/>
            <person name="Swart E.C."/>
            <person name="Gosai S."/>
            <person name="Prabakaran S."/>
            <person name="Witkowska E."/>
            <person name="Larue G.E."/>
            <person name="Fisher S."/>
            <person name="Freeman R.M."/>
            <person name="Gunawardena J."/>
            <person name="Chu W."/>
            <person name="Stover N.A."/>
            <person name="Gregory B.D."/>
            <person name="Nowacki M."/>
            <person name="Derisi J."/>
            <person name="Roy S.W."/>
            <person name="Marshall W.F."/>
            <person name="Sood P."/>
        </authorList>
    </citation>
    <scope>NUCLEOTIDE SEQUENCE [LARGE SCALE GENOMIC DNA]</scope>
    <source>
        <strain evidence="1">WM001</strain>
    </source>
</reference>
<accession>A0A1R2BB63</accession>
<sequence>MYNSYLHNSKQKKSKALINEIEKSSRTLQVQQKMREKLLKKYKVRIIKRVFDLATNPVPIYNREQVQYSKYLGESRMRLKPRDSKARIHDAFSKNTIFDLQPIFSPTNDFRTRNKEKEIQAHMKFTPKDRFERLVDKWLSDKEIIYSWEVDRKSLSKSPIRNKIKKVYYKTVESAALNVSPEFYSKDTSLAHLHNISEESNWEDLNVDTDEKIGILAQSALEKCKLRPSKPIRYKSSTKES</sequence>
<dbReference type="Proteomes" id="UP000187209">
    <property type="component" value="Unassembled WGS sequence"/>
</dbReference>
<protein>
    <submittedName>
        <fullName evidence="1">Uncharacterized protein</fullName>
    </submittedName>
</protein>
<comment type="caution">
    <text evidence="1">The sequence shown here is derived from an EMBL/GenBank/DDBJ whole genome shotgun (WGS) entry which is preliminary data.</text>
</comment>
<proteinExistence type="predicted"/>